<feature type="domain" description="DUF155" evidence="4">
    <location>
        <begin position="351"/>
        <end position="530"/>
    </location>
</feature>
<evidence type="ECO:0000313" key="6">
    <source>
        <dbReference type="Proteomes" id="UP000018144"/>
    </source>
</evidence>
<dbReference type="eggNOG" id="KOG2861">
    <property type="taxonomic scope" value="Eukaryota"/>
</dbReference>
<evidence type="ECO:0000313" key="5">
    <source>
        <dbReference type="EMBL" id="CCX31370.1"/>
    </source>
</evidence>
<feature type="region of interest" description="Disordered" evidence="2">
    <location>
        <begin position="1"/>
        <end position="149"/>
    </location>
</feature>
<evidence type="ECO:0000259" key="4">
    <source>
        <dbReference type="Pfam" id="PF02582"/>
    </source>
</evidence>
<organism evidence="5 6">
    <name type="scientific">Pyronema omphalodes (strain CBS 100304)</name>
    <name type="common">Pyronema confluens</name>
    <dbReference type="NCBI Taxonomy" id="1076935"/>
    <lineage>
        <taxon>Eukaryota</taxon>
        <taxon>Fungi</taxon>
        <taxon>Dikarya</taxon>
        <taxon>Ascomycota</taxon>
        <taxon>Pezizomycotina</taxon>
        <taxon>Pezizomycetes</taxon>
        <taxon>Pezizales</taxon>
        <taxon>Pyronemataceae</taxon>
        <taxon>Pyronema</taxon>
    </lineage>
</organism>
<dbReference type="InterPro" id="IPR003734">
    <property type="entry name" value="DUF155"/>
</dbReference>
<dbReference type="PANTHER" id="PTHR16255:SF4">
    <property type="entry name" value="SPORULATION PROTEIN RMD8"/>
    <property type="match status" value="1"/>
</dbReference>
<dbReference type="OMA" id="NERCQVF"/>
<dbReference type="Pfam" id="PF02582">
    <property type="entry name" value="DUF155"/>
    <property type="match status" value="1"/>
</dbReference>
<reference evidence="5 6" key="1">
    <citation type="journal article" date="2013" name="PLoS Genet.">
        <title>The genome and development-dependent transcriptomes of Pyronema confluens: a window into fungal evolution.</title>
        <authorList>
            <person name="Traeger S."/>
            <person name="Altegoer F."/>
            <person name="Freitag M."/>
            <person name="Gabaldon T."/>
            <person name="Kempken F."/>
            <person name="Kumar A."/>
            <person name="Marcet-Houben M."/>
            <person name="Poggeler S."/>
            <person name="Stajich J.E."/>
            <person name="Nowrousian M."/>
        </authorList>
    </citation>
    <scope>NUCLEOTIDE SEQUENCE [LARGE SCALE GENOMIC DNA]</scope>
    <source>
        <strain evidence="6">CBS 100304</strain>
        <tissue evidence="5">Vegetative mycelium</tissue>
    </source>
</reference>
<proteinExistence type="inferred from homology"/>
<feature type="compositionally biased region" description="Basic and acidic residues" evidence="2">
    <location>
        <begin position="306"/>
        <end position="327"/>
    </location>
</feature>
<dbReference type="EMBL" id="HF935589">
    <property type="protein sequence ID" value="CCX31370.1"/>
    <property type="molecule type" value="Genomic_DNA"/>
</dbReference>
<dbReference type="Proteomes" id="UP000018144">
    <property type="component" value="Unassembled WGS sequence"/>
</dbReference>
<dbReference type="PANTHER" id="PTHR16255">
    <property type="entry name" value="REQUIRED FOR MEIOTIC NUCLEAR DIVISION PROTEIN 1 HOMOLOG"/>
    <property type="match status" value="1"/>
</dbReference>
<name>U4LPX4_PYROM</name>
<dbReference type="AlphaFoldDB" id="U4LPX4"/>
<feature type="compositionally biased region" description="Acidic residues" evidence="2">
    <location>
        <begin position="120"/>
        <end position="135"/>
    </location>
</feature>
<dbReference type="InterPro" id="IPR051624">
    <property type="entry name" value="RMD1/Sad1-interacting"/>
</dbReference>
<sequence length="593" mass="66779">MAPPPQPPKRRATVLVTDARDPPPPPRALRRPSFTPPPSSSSGSNLRHVSVDSILRGSSEIPSGQARGLRQPPRVRGPPRRVPPQGGQGHFLQSRSSKVSEKLVLIPETEEEETRRWDYQDEDEDGPLRDDEEGDDHFPEEAGPLPTRKSYAERLPKYRRAEKFSRVTAYCIADGFRLKNVSKFLKETHGAKTKLYDECLYAAYHLPLLGGGGGYRIKSSPALKSPGGKPVLDVEIERSEQRNYHEGYFDNDYEDRRESVDDGDVGSADLKSPHPDDLASQGAHFSGDGGETEGGFPGFQNFDAFGHGETDPQGHIDDRHEQHDRPDTALQSETRALDNQSVIDMKGIAEVFIFSYGVVVLWNFSERQEKDILADLTFSRDKELPLVVNQWSEKDFENEEFHFQYSQRARSPRIYNDMITLCSGDILIKLSISHAIAQSTKLCSFEERMSETMSGVEHIPKQLALTGALGMDRPEVIKMTGRLYRLRVNVNLSSNVLDIPEFFWVEPGLKPIYEAVREYLEIGARATTLNSRCRVFLDLAEILNENIAEGNMNRITWIIIWLIVLSILVTLLEVGIRFGLLSKHAGQGERMEL</sequence>
<keyword evidence="6" id="KW-1185">Reference proteome</keyword>
<keyword evidence="3" id="KW-1133">Transmembrane helix</keyword>
<evidence type="ECO:0000256" key="2">
    <source>
        <dbReference type="SAM" id="MobiDB-lite"/>
    </source>
</evidence>
<evidence type="ECO:0000256" key="1">
    <source>
        <dbReference type="ARBA" id="ARBA00008306"/>
    </source>
</evidence>
<dbReference type="OrthoDB" id="18302at2759"/>
<gene>
    <name evidence="5" type="ORF">PCON_10671</name>
</gene>
<protein>
    <submittedName>
        <fullName evidence="5">Similar to Sporulation protein RMD8 acc. no. P43620</fullName>
    </submittedName>
</protein>
<feature type="region of interest" description="Disordered" evidence="2">
    <location>
        <begin position="243"/>
        <end position="333"/>
    </location>
</feature>
<comment type="similarity">
    <text evidence="1">Belongs to the RMD1/sif2 family.</text>
</comment>
<accession>U4LPX4</accession>
<keyword evidence="3" id="KW-0472">Membrane</keyword>
<dbReference type="GO" id="GO:0005739">
    <property type="term" value="C:mitochondrion"/>
    <property type="evidence" value="ECO:0007669"/>
    <property type="project" value="UniProtKB-ARBA"/>
</dbReference>
<feature type="transmembrane region" description="Helical" evidence="3">
    <location>
        <begin position="555"/>
        <end position="580"/>
    </location>
</feature>
<feature type="compositionally biased region" description="Gly residues" evidence="2">
    <location>
        <begin position="287"/>
        <end position="297"/>
    </location>
</feature>
<feature type="compositionally biased region" description="Basic and acidic residues" evidence="2">
    <location>
        <begin position="243"/>
        <end position="260"/>
    </location>
</feature>
<keyword evidence="3" id="KW-0812">Transmembrane</keyword>
<evidence type="ECO:0000256" key="3">
    <source>
        <dbReference type="SAM" id="Phobius"/>
    </source>
</evidence>